<dbReference type="AlphaFoldDB" id="A0A1B7MKF7"/>
<dbReference type="STRING" id="1314800.A0A1B7MKF7"/>
<evidence type="ECO:0000313" key="1">
    <source>
        <dbReference type="EMBL" id="OAX33093.1"/>
    </source>
</evidence>
<gene>
    <name evidence="1" type="ORF">K503DRAFT_660975</name>
</gene>
<evidence type="ECO:0000313" key="2">
    <source>
        <dbReference type="Proteomes" id="UP000092154"/>
    </source>
</evidence>
<dbReference type="EMBL" id="KV448840">
    <property type="protein sequence ID" value="OAX33093.1"/>
    <property type="molecule type" value="Genomic_DNA"/>
</dbReference>
<dbReference type="OrthoDB" id="3261594at2759"/>
<sequence length="84" mass="9610">DYLDGQDCLEAVAEGKIKNVLMFSIDGAQLYCNKQSDCWMSIWVVFNHSPHSRYKKKYVLPGIAILGPRKPKNLDSLLYPGFHH</sequence>
<protein>
    <submittedName>
        <fullName evidence="1">Uncharacterized protein</fullName>
    </submittedName>
</protein>
<keyword evidence="2" id="KW-1185">Reference proteome</keyword>
<organism evidence="1 2">
    <name type="scientific">Rhizopogon vinicolor AM-OR11-026</name>
    <dbReference type="NCBI Taxonomy" id="1314800"/>
    <lineage>
        <taxon>Eukaryota</taxon>
        <taxon>Fungi</taxon>
        <taxon>Dikarya</taxon>
        <taxon>Basidiomycota</taxon>
        <taxon>Agaricomycotina</taxon>
        <taxon>Agaricomycetes</taxon>
        <taxon>Agaricomycetidae</taxon>
        <taxon>Boletales</taxon>
        <taxon>Suillineae</taxon>
        <taxon>Rhizopogonaceae</taxon>
        <taxon>Rhizopogon</taxon>
    </lineage>
</organism>
<feature type="non-terminal residue" evidence="1">
    <location>
        <position position="84"/>
    </location>
</feature>
<accession>A0A1B7MKF7</accession>
<proteinExistence type="predicted"/>
<reference evidence="1 2" key="1">
    <citation type="submission" date="2016-06" db="EMBL/GenBank/DDBJ databases">
        <title>Comparative genomics of the ectomycorrhizal sister species Rhizopogon vinicolor and Rhizopogon vesiculosus (Basidiomycota: Boletales) reveals a divergence of the mating type B locus.</title>
        <authorList>
            <consortium name="DOE Joint Genome Institute"/>
            <person name="Mujic A.B."/>
            <person name="Kuo A."/>
            <person name="Tritt A."/>
            <person name="Lipzen A."/>
            <person name="Chen C."/>
            <person name="Johnson J."/>
            <person name="Sharma A."/>
            <person name="Barry K."/>
            <person name="Grigoriev I.V."/>
            <person name="Spatafora J.W."/>
        </authorList>
    </citation>
    <scope>NUCLEOTIDE SEQUENCE [LARGE SCALE GENOMIC DNA]</scope>
    <source>
        <strain evidence="1 2">AM-OR11-026</strain>
    </source>
</reference>
<name>A0A1B7MKF7_9AGAM</name>
<feature type="non-terminal residue" evidence="1">
    <location>
        <position position="1"/>
    </location>
</feature>
<dbReference type="InParanoid" id="A0A1B7MKF7"/>
<dbReference type="Proteomes" id="UP000092154">
    <property type="component" value="Unassembled WGS sequence"/>
</dbReference>